<sequence>MGCLCMGRNCGYGFSFGHKPWPKQLSFYFFKKNCKSEIGLGFGFIRFVPKLKVVTVEPGLQVPNNKTFTSVPTASNLKEYGVKFNTSSSENNETWVKFSDKTLELPFFKIDDMNRCIIANFLIYEQVHGGRKLVSALCSLLNSLMRDNKDVNVLARKEIIENISGNDKDVAEFFSHAMIDVEMEPGRNYLSV</sequence>
<reference evidence="1" key="1">
    <citation type="submission" date="2020-01" db="EMBL/GenBank/DDBJ databases">
        <title>Genome sequence of Kobresia littledalei, the first chromosome-level genome in the family Cyperaceae.</title>
        <authorList>
            <person name="Qu G."/>
        </authorList>
    </citation>
    <scope>NUCLEOTIDE SEQUENCE</scope>
    <source>
        <strain evidence="1">C.B.Clarke</strain>
        <tissue evidence="1">Leaf</tissue>
    </source>
</reference>
<evidence type="ECO:0000313" key="1">
    <source>
        <dbReference type="EMBL" id="KAF3341271.1"/>
    </source>
</evidence>
<dbReference type="EMBL" id="SWLB01000002">
    <property type="protein sequence ID" value="KAF3341271.1"/>
    <property type="molecule type" value="Genomic_DNA"/>
</dbReference>
<name>A0A833RSX3_9POAL</name>
<dbReference type="OrthoDB" id="591587at2759"/>
<comment type="caution">
    <text evidence="1">The sequence shown here is derived from an EMBL/GenBank/DDBJ whole genome shotgun (WGS) entry which is preliminary data.</text>
</comment>
<dbReference type="PANTHER" id="PTHR31170">
    <property type="entry name" value="BNAC04G53230D PROTEIN"/>
    <property type="match status" value="1"/>
</dbReference>
<dbReference type="PANTHER" id="PTHR31170:SF20">
    <property type="entry name" value="DUF247 DOMAIN PROTEIN"/>
    <property type="match status" value="1"/>
</dbReference>
<evidence type="ECO:0000313" key="2">
    <source>
        <dbReference type="Proteomes" id="UP000623129"/>
    </source>
</evidence>
<dbReference type="Pfam" id="PF03140">
    <property type="entry name" value="DUF247"/>
    <property type="match status" value="1"/>
</dbReference>
<accession>A0A833RSX3</accession>
<organism evidence="1 2">
    <name type="scientific">Carex littledalei</name>
    <dbReference type="NCBI Taxonomy" id="544730"/>
    <lineage>
        <taxon>Eukaryota</taxon>
        <taxon>Viridiplantae</taxon>
        <taxon>Streptophyta</taxon>
        <taxon>Embryophyta</taxon>
        <taxon>Tracheophyta</taxon>
        <taxon>Spermatophyta</taxon>
        <taxon>Magnoliopsida</taxon>
        <taxon>Liliopsida</taxon>
        <taxon>Poales</taxon>
        <taxon>Cyperaceae</taxon>
        <taxon>Cyperoideae</taxon>
        <taxon>Cariceae</taxon>
        <taxon>Carex</taxon>
        <taxon>Carex subgen. Euthyceras</taxon>
    </lineage>
</organism>
<dbReference type="Proteomes" id="UP000623129">
    <property type="component" value="Unassembled WGS sequence"/>
</dbReference>
<proteinExistence type="predicted"/>
<keyword evidence="2" id="KW-1185">Reference proteome</keyword>
<dbReference type="AlphaFoldDB" id="A0A833RSX3"/>
<gene>
    <name evidence="1" type="ORF">FCM35_KLT10115</name>
</gene>
<protein>
    <submittedName>
        <fullName evidence="1">Uncharacterized protein</fullName>
    </submittedName>
</protein>
<dbReference type="InterPro" id="IPR004158">
    <property type="entry name" value="DUF247_pln"/>
</dbReference>